<evidence type="ECO:0000256" key="1">
    <source>
        <dbReference type="ARBA" id="ARBA00004429"/>
    </source>
</evidence>
<evidence type="ECO:0000256" key="3">
    <source>
        <dbReference type="ARBA" id="ARBA00022475"/>
    </source>
</evidence>
<feature type="transmembrane region" description="Helical" evidence="8">
    <location>
        <begin position="12"/>
        <end position="32"/>
    </location>
</feature>
<feature type="transmembrane region" description="Helical" evidence="8">
    <location>
        <begin position="44"/>
        <end position="61"/>
    </location>
</feature>
<feature type="transmembrane region" description="Helical" evidence="8">
    <location>
        <begin position="357"/>
        <end position="374"/>
    </location>
</feature>
<dbReference type="Proteomes" id="UP001369082">
    <property type="component" value="Unassembled WGS sequence"/>
</dbReference>
<evidence type="ECO:0000256" key="6">
    <source>
        <dbReference type="ARBA" id="ARBA00022989"/>
    </source>
</evidence>
<keyword evidence="2" id="KW-0813">Transport</keyword>
<feature type="transmembrane region" description="Helical" evidence="8">
    <location>
        <begin position="267"/>
        <end position="285"/>
    </location>
</feature>
<evidence type="ECO:0000256" key="2">
    <source>
        <dbReference type="ARBA" id="ARBA00022448"/>
    </source>
</evidence>
<organism evidence="10 11">
    <name type="scientific">Psychromonas aquatilis</name>
    <dbReference type="NCBI Taxonomy" id="2005072"/>
    <lineage>
        <taxon>Bacteria</taxon>
        <taxon>Pseudomonadati</taxon>
        <taxon>Pseudomonadota</taxon>
        <taxon>Gammaproteobacteria</taxon>
        <taxon>Alteromonadales</taxon>
        <taxon>Psychromonadaceae</taxon>
        <taxon>Psychromonas</taxon>
    </lineage>
</organism>
<keyword evidence="3" id="KW-1003">Cell membrane</keyword>
<feature type="transmembrane region" description="Helical" evidence="8">
    <location>
        <begin position="134"/>
        <end position="152"/>
    </location>
</feature>
<feature type="transmembrane region" description="Helical" evidence="8">
    <location>
        <begin position="101"/>
        <end position="122"/>
    </location>
</feature>
<reference evidence="10 11" key="1">
    <citation type="submission" date="2024-02" db="EMBL/GenBank/DDBJ databases">
        <title>Bacteria isolated from the canopy kelp, Nereocystis luetkeana.</title>
        <authorList>
            <person name="Pfister C.A."/>
            <person name="Younker I.T."/>
            <person name="Light S.H."/>
        </authorList>
    </citation>
    <scope>NUCLEOTIDE SEQUENCE [LARGE SCALE GENOMIC DNA]</scope>
    <source>
        <strain evidence="10 11">TI.1.05</strain>
    </source>
</reference>
<dbReference type="PANTHER" id="PTHR23522:SF10">
    <property type="entry name" value="3-PHENYLPROPIONIC ACID TRANSPORTER-RELATED"/>
    <property type="match status" value="1"/>
</dbReference>
<keyword evidence="5 8" id="KW-0812">Transmembrane</keyword>
<evidence type="ECO:0000256" key="8">
    <source>
        <dbReference type="SAM" id="Phobius"/>
    </source>
</evidence>
<keyword evidence="6 8" id="KW-1133">Transmembrane helix</keyword>
<feature type="domain" description="Major facilitator superfamily associated" evidence="9">
    <location>
        <begin position="12"/>
        <end position="355"/>
    </location>
</feature>
<dbReference type="NCBIfam" id="NF037955">
    <property type="entry name" value="mfs"/>
    <property type="match status" value="1"/>
</dbReference>
<dbReference type="PIRSF" id="PIRSF004925">
    <property type="entry name" value="HcaT"/>
    <property type="match status" value="1"/>
</dbReference>
<dbReference type="InterPro" id="IPR024989">
    <property type="entry name" value="MFS_assoc_dom"/>
</dbReference>
<dbReference type="NCBIfam" id="NF008346">
    <property type="entry name" value="PRK11128.1"/>
    <property type="match status" value="1"/>
</dbReference>
<name>A0ABU9GSR3_9GAMM</name>
<evidence type="ECO:0000256" key="4">
    <source>
        <dbReference type="ARBA" id="ARBA00022519"/>
    </source>
</evidence>
<dbReference type="InterPro" id="IPR026032">
    <property type="entry name" value="HcaT-like"/>
</dbReference>
<feature type="transmembrane region" description="Helical" evidence="8">
    <location>
        <begin position="329"/>
        <end position="351"/>
    </location>
</feature>
<feature type="transmembrane region" description="Helical" evidence="8">
    <location>
        <begin position="237"/>
        <end position="255"/>
    </location>
</feature>
<dbReference type="InterPro" id="IPR036259">
    <property type="entry name" value="MFS_trans_sf"/>
</dbReference>
<protein>
    <submittedName>
        <fullName evidence="10">3-phenylpropionate MFS transporter</fullName>
    </submittedName>
</protein>
<proteinExistence type="predicted"/>
<dbReference type="SUPFAM" id="SSF103473">
    <property type="entry name" value="MFS general substrate transporter"/>
    <property type="match status" value="1"/>
</dbReference>
<accession>A0ABU9GSR3</accession>
<keyword evidence="11" id="KW-1185">Reference proteome</keyword>
<gene>
    <name evidence="10" type="ORF">V6256_12220</name>
</gene>
<dbReference type="Pfam" id="PF12832">
    <property type="entry name" value="MFS_1_like"/>
    <property type="match status" value="1"/>
</dbReference>
<dbReference type="EMBL" id="JBAKAZ010000052">
    <property type="protein sequence ID" value="MEL0630373.1"/>
    <property type="molecule type" value="Genomic_DNA"/>
</dbReference>
<feature type="transmembrane region" description="Helical" evidence="8">
    <location>
        <begin position="291"/>
        <end position="317"/>
    </location>
</feature>
<evidence type="ECO:0000256" key="7">
    <source>
        <dbReference type="ARBA" id="ARBA00023136"/>
    </source>
</evidence>
<sequence>MNIAAKSWITSYFVCFFFIWGIFLPFWGTWLASKGVSPEQIGTLFSLGLVLRFVSNIGLLPRLKSANAPLKMVCYLTFFALICLLLLVFFQGWYALAAATLFINFLMAPMVPLGDIIGTRLVKQIKINYGKVRLWGSVSFIVGSTVVGWSIETFNHESILWLMIFAVFCNYLLSLIKLSPQLQEQSPSPQHIDQNLFSLVKQPNVIYFILIMGLIQGSHAAYYSFSALYWDSMGISEFNVALLWGIAVAAEVLLMRFNDKLFGHWSVKKMCFLALLAGLIRWSVLSQTTNLALLMFVQTFHAFTFALAHLAAMRFIAMQKDYLMVSYQTVYSGVALGLIMAVLTFMSGWLYAPEDGTVFLVMALILLPASLLIHKLKYD</sequence>
<feature type="transmembrane region" description="Helical" evidence="8">
    <location>
        <begin position="73"/>
        <end position="95"/>
    </location>
</feature>
<dbReference type="RefSeq" id="WP_341598502.1">
    <property type="nucleotide sequence ID" value="NZ_JBAKAZ010000052.1"/>
</dbReference>
<feature type="transmembrane region" description="Helical" evidence="8">
    <location>
        <begin position="158"/>
        <end position="176"/>
    </location>
</feature>
<comment type="subcellular location">
    <subcellularLocation>
        <location evidence="1">Cell inner membrane</location>
        <topology evidence="1">Multi-pass membrane protein</topology>
    </subcellularLocation>
</comment>
<keyword evidence="7 8" id="KW-0472">Membrane</keyword>
<keyword evidence="4" id="KW-0997">Cell inner membrane</keyword>
<feature type="transmembrane region" description="Helical" evidence="8">
    <location>
        <begin position="205"/>
        <end position="225"/>
    </location>
</feature>
<dbReference type="Gene3D" id="1.20.1250.20">
    <property type="entry name" value="MFS general substrate transporter like domains"/>
    <property type="match status" value="2"/>
</dbReference>
<evidence type="ECO:0000256" key="5">
    <source>
        <dbReference type="ARBA" id="ARBA00022692"/>
    </source>
</evidence>
<evidence type="ECO:0000313" key="11">
    <source>
        <dbReference type="Proteomes" id="UP001369082"/>
    </source>
</evidence>
<evidence type="ECO:0000259" key="9">
    <source>
        <dbReference type="Pfam" id="PF12832"/>
    </source>
</evidence>
<comment type="caution">
    <text evidence="10">The sequence shown here is derived from an EMBL/GenBank/DDBJ whole genome shotgun (WGS) entry which is preliminary data.</text>
</comment>
<dbReference type="PANTHER" id="PTHR23522">
    <property type="entry name" value="BLL5896 PROTEIN"/>
    <property type="match status" value="1"/>
</dbReference>
<evidence type="ECO:0000313" key="10">
    <source>
        <dbReference type="EMBL" id="MEL0630373.1"/>
    </source>
</evidence>